<dbReference type="PANTHER" id="PTHR28027:SF1">
    <property type="entry name" value="CAMP INDEPENDENT REGULATORY PROTEIN (AFU_ORTHOLOGUE AFUA_3G09640)"/>
    <property type="match status" value="1"/>
</dbReference>
<dbReference type="Proteomes" id="UP001140091">
    <property type="component" value="Unassembled WGS sequence"/>
</dbReference>
<evidence type="ECO:0000256" key="1">
    <source>
        <dbReference type="SAM" id="MobiDB-lite"/>
    </source>
</evidence>
<dbReference type="OrthoDB" id="5572844at2759"/>
<accession>A0A9W8JPE5</accession>
<sequence length="286" mass="32060">MKQPNEQLPPSPEQRVSSVIDKVNEWKATHSVGDRTGGIGDVQQPTHPRLQVRDAHDAHTVFEGVRLGHLRPVVRQLNEIERSMHLHSGAIFVWIECDDNVGLKRWTDGQAWRPRCMQESYLFYDEKLSFDTDDIDSDTSRLRFVDGVSKAGPSASVLLRRERSTIHHKGLVKQEYSAWVTPSTHTPPQKWHLVAYFTYADLPQLPTIGQDELLANITLPEGVYKSGKASSHEDEEASGIRMSPPLDHSPPSYSNSAPPSYPSSALPSYSDIDPPSPLSKCYVPDM</sequence>
<protein>
    <recommendedName>
        <fullName evidence="4">cAMP-independent regulatory protein pac2</fullName>
    </recommendedName>
</protein>
<evidence type="ECO:0008006" key="4">
    <source>
        <dbReference type="Google" id="ProtNLM"/>
    </source>
</evidence>
<reference evidence="2" key="1">
    <citation type="submission" date="2022-06" db="EMBL/GenBank/DDBJ databases">
        <title>Genome Sequence of Candolleomyces eurysporus.</title>
        <authorList>
            <person name="Buettner E."/>
        </authorList>
    </citation>
    <scope>NUCLEOTIDE SEQUENCE</scope>
    <source>
        <strain evidence="2">VTCC 930004</strain>
    </source>
</reference>
<keyword evidence="3" id="KW-1185">Reference proteome</keyword>
<evidence type="ECO:0000313" key="3">
    <source>
        <dbReference type="Proteomes" id="UP001140091"/>
    </source>
</evidence>
<dbReference type="AlphaFoldDB" id="A0A9W8JPE5"/>
<proteinExistence type="predicted"/>
<name>A0A9W8JPE5_9AGAR</name>
<dbReference type="EMBL" id="JANBPK010000717">
    <property type="protein sequence ID" value="KAJ2934465.1"/>
    <property type="molecule type" value="Genomic_DNA"/>
</dbReference>
<organism evidence="2 3">
    <name type="scientific">Candolleomyces eurysporus</name>
    <dbReference type="NCBI Taxonomy" id="2828524"/>
    <lineage>
        <taxon>Eukaryota</taxon>
        <taxon>Fungi</taxon>
        <taxon>Dikarya</taxon>
        <taxon>Basidiomycota</taxon>
        <taxon>Agaricomycotina</taxon>
        <taxon>Agaricomycetes</taxon>
        <taxon>Agaricomycetidae</taxon>
        <taxon>Agaricales</taxon>
        <taxon>Agaricineae</taxon>
        <taxon>Psathyrellaceae</taxon>
        <taxon>Candolleomyces</taxon>
    </lineage>
</organism>
<dbReference type="PANTHER" id="PTHR28027">
    <property type="entry name" value="TRANSCRIPTIONAL REGULATOR MIT1"/>
    <property type="match status" value="1"/>
</dbReference>
<dbReference type="InterPro" id="IPR018608">
    <property type="entry name" value="Gti1/Pac2"/>
</dbReference>
<dbReference type="Pfam" id="PF09729">
    <property type="entry name" value="Gti1_Pac2"/>
    <property type="match status" value="1"/>
</dbReference>
<feature type="non-terminal residue" evidence="2">
    <location>
        <position position="286"/>
    </location>
</feature>
<feature type="region of interest" description="Disordered" evidence="1">
    <location>
        <begin position="225"/>
        <end position="286"/>
    </location>
</feature>
<feature type="compositionally biased region" description="Low complexity" evidence="1">
    <location>
        <begin position="249"/>
        <end position="270"/>
    </location>
</feature>
<gene>
    <name evidence="2" type="ORF">H1R20_g2612</name>
</gene>
<dbReference type="GO" id="GO:0003677">
    <property type="term" value="F:DNA binding"/>
    <property type="evidence" value="ECO:0007669"/>
    <property type="project" value="TreeGrafter"/>
</dbReference>
<comment type="caution">
    <text evidence="2">The sequence shown here is derived from an EMBL/GenBank/DDBJ whole genome shotgun (WGS) entry which is preliminary data.</text>
</comment>
<evidence type="ECO:0000313" key="2">
    <source>
        <dbReference type="EMBL" id="KAJ2934465.1"/>
    </source>
</evidence>